<name>A0A9N9KGP7_9GLOM</name>
<organism evidence="1 2">
    <name type="scientific">Dentiscutata erythropus</name>
    <dbReference type="NCBI Taxonomy" id="1348616"/>
    <lineage>
        <taxon>Eukaryota</taxon>
        <taxon>Fungi</taxon>
        <taxon>Fungi incertae sedis</taxon>
        <taxon>Mucoromycota</taxon>
        <taxon>Glomeromycotina</taxon>
        <taxon>Glomeromycetes</taxon>
        <taxon>Diversisporales</taxon>
        <taxon>Gigasporaceae</taxon>
        <taxon>Dentiscutata</taxon>
    </lineage>
</organism>
<evidence type="ECO:0000313" key="2">
    <source>
        <dbReference type="Proteomes" id="UP000789405"/>
    </source>
</evidence>
<protein>
    <submittedName>
        <fullName evidence="1">7149_t:CDS:1</fullName>
    </submittedName>
</protein>
<keyword evidence="2" id="KW-1185">Reference proteome</keyword>
<proteinExistence type="predicted"/>
<accession>A0A9N9KGP7</accession>
<dbReference type="AlphaFoldDB" id="A0A9N9KGP7"/>
<gene>
    <name evidence="1" type="ORF">DERYTH_LOCUS28423</name>
</gene>
<comment type="caution">
    <text evidence="1">The sequence shown here is derived from an EMBL/GenBank/DDBJ whole genome shotgun (WGS) entry which is preliminary data.</text>
</comment>
<evidence type="ECO:0000313" key="1">
    <source>
        <dbReference type="EMBL" id="CAG8828112.1"/>
    </source>
</evidence>
<dbReference type="Proteomes" id="UP000789405">
    <property type="component" value="Unassembled WGS sequence"/>
</dbReference>
<dbReference type="EMBL" id="CAJVPY010070848">
    <property type="protein sequence ID" value="CAG8828112.1"/>
    <property type="molecule type" value="Genomic_DNA"/>
</dbReference>
<feature type="non-terminal residue" evidence="1">
    <location>
        <position position="55"/>
    </location>
</feature>
<sequence length="55" mass="6251">DNLLQYVLMNYTHDKCYGDTVDRNAQNSDNSYRSLYEGLGVDNVQLYVKPGGIGY</sequence>
<reference evidence="1" key="1">
    <citation type="submission" date="2021-06" db="EMBL/GenBank/DDBJ databases">
        <authorList>
            <person name="Kallberg Y."/>
            <person name="Tangrot J."/>
            <person name="Rosling A."/>
        </authorList>
    </citation>
    <scope>NUCLEOTIDE SEQUENCE</scope>
    <source>
        <strain evidence="1">MA453B</strain>
    </source>
</reference>
<feature type="non-terminal residue" evidence="1">
    <location>
        <position position="1"/>
    </location>
</feature>